<comment type="caution">
    <text evidence="5">The sequence shown here is derived from an EMBL/GenBank/DDBJ whole genome shotgun (WGS) entry which is preliminary data.</text>
</comment>
<dbReference type="CDD" id="cd03257">
    <property type="entry name" value="ABC_NikE_OppD_transporters"/>
    <property type="match status" value="2"/>
</dbReference>
<dbReference type="InterPro" id="IPR003439">
    <property type="entry name" value="ABC_transporter-like_ATP-bd"/>
</dbReference>
<dbReference type="Pfam" id="PF00005">
    <property type="entry name" value="ABC_tran"/>
    <property type="match status" value="2"/>
</dbReference>
<evidence type="ECO:0000259" key="4">
    <source>
        <dbReference type="PROSITE" id="PS50893"/>
    </source>
</evidence>
<dbReference type="InterPro" id="IPR003593">
    <property type="entry name" value="AAA+_ATPase"/>
</dbReference>
<organism evidence="5 6">
    <name type="scientific">Corynebacterium felinum</name>
    <dbReference type="NCBI Taxonomy" id="131318"/>
    <lineage>
        <taxon>Bacteria</taxon>
        <taxon>Bacillati</taxon>
        <taxon>Actinomycetota</taxon>
        <taxon>Actinomycetes</taxon>
        <taxon>Mycobacteriales</taxon>
        <taxon>Corynebacteriaceae</taxon>
        <taxon>Corynebacterium</taxon>
    </lineage>
</organism>
<dbReference type="InterPro" id="IPR050319">
    <property type="entry name" value="ABC_transp_ATP-bind"/>
</dbReference>
<dbReference type="EMBL" id="JAVDYF010000001">
    <property type="protein sequence ID" value="MDR7353505.1"/>
    <property type="molecule type" value="Genomic_DNA"/>
</dbReference>
<keyword evidence="6" id="KW-1185">Reference proteome</keyword>
<feature type="domain" description="ABC transporter" evidence="4">
    <location>
        <begin position="257"/>
        <end position="474"/>
    </location>
</feature>
<proteinExistence type="predicted"/>
<dbReference type="PROSITE" id="PS50893">
    <property type="entry name" value="ABC_TRANSPORTER_2"/>
    <property type="match status" value="2"/>
</dbReference>
<dbReference type="InterPro" id="IPR017871">
    <property type="entry name" value="ABC_transporter-like_CS"/>
</dbReference>
<protein>
    <submittedName>
        <fullName evidence="5">Peptide/nickel transport system ATP-binding protein</fullName>
    </submittedName>
</protein>
<dbReference type="SMART" id="SM00382">
    <property type="entry name" value="AAA"/>
    <property type="match status" value="2"/>
</dbReference>
<dbReference type="RefSeq" id="WP_425551782.1">
    <property type="nucleotide sequence ID" value="NZ_BAAAJS010000021.1"/>
</dbReference>
<gene>
    <name evidence="5" type="ORF">J2S37_000043</name>
</gene>
<dbReference type="Gene3D" id="3.40.50.300">
    <property type="entry name" value="P-loop containing nucleotide triphosphate hydrolases"/>
    <property type="match status" value="2"/>
</dbReference>
<dbReference type="Proteomes" id="UP001183619">
    <property type="component" value="Unassembled WGS sequence"/>
</dbReference>
<dbReference type="PROSITE" id="PS00211">
    <property type="entry name" value="ABC_TRANSPORTER_1"/>
    <property type="match status" value="2"/>
</dbReference>
<keyword evidence="2" id="KW-0547">Nucleotide-binding</keyword>
<evidence type="ECO:0000256" key="3">
    <source>
        <dbReference type="ARBA" id="ARBA00022840"/>
    </source>
</evidence>
<evidence type="ECO:0000256" key="1">
    <source>
        <dbReference type="ARBA" id="ARBA00022448"/>
    </source>
</evidence>
<dbReference type="GO" id="GO:0005524">
    <property type="term" value="F:ATP binding"/>
    <property type="evidence" value="ECO:0007669"/>
    <property type="project" value="UniProtKB-KW"/>
</dbReference>
<dbReference type="InterPro" id="IPR027417">
    <property type="entry name" value="P-loop_NTPase"/>
</dbReference>
<keyword evidence="3 5" id="KW-0067">ATP-binding</keyword>
<evidence type="ECO:0000313" key="5">
    <source>
        <dbReference type="EMBL" id="MDR7353505.1"/>
    </source>
</evidence>
<sequence>MLTLSNVSIHDVVTSLNLCIAPGQRLGLIGESGSGKTLTALSIMRLIDSDGEITFHDQKLHELSERQLCSIRGKKIAMIFQEPMTALNPLMTIGAQLSEAIRIHEPVSRRVAQQRAMELLARVELADPAFMRRYPHELSGGQRQRVLIAMAVAHKPDVLICDEPTTALDVTSQRAIIDLILKVVAENNTALLFITHDLGLVARTCDDVVVLKKGVVVERGPVAQVLHAPKHEYTRMLVEASKLPQARARSEFGPELIRLENVSKRFHRSFEAVKDVSISVSRGQRVGIVGGSGSGKTTVLKMIAGLEKPTSGTVQCAADLQMVFQDPYGSLNPRMRVGDIIAETLPSYDPVRVNEVLTQVGLEPAMAQRFPHEFSGGQRQRISLARAIAPRPAILLADEPVSALDVSVRKKVLALLDELVSEYDLTLVFVSHDMDVVRSVCTDVVVMCDGVVVEQGVVEEVLDSPAHPYTRSLIDAVVHL</sequence>
<dbReference type="InterPro" id="IPR013563">
    <property type="entry name" value="Oligopep_ABC_C"/>
</dbReference>
<dbReference type="Pfam" id="PF08352">
    <property type="entry name" value="oligo_HPY"/>
    <property type="match status" value="2"/>
</dbReference>
<evidence type="ECO:0000313" key="6">
    <source>
        <dbReference type="Proteomes" id="UP001183619"/>
    </source>
</evidence>
<dbReference type="PANTHER" id="PTHR43776:SF8">
    <property type="entry name" value="ABC TRANSPORTER, ATP-BINDING PROTEIN"/>
    <property type="match status" value="1"/>
</dbReference>
<reference evidence="5 6" key="1">
    <citation type="submission" date="2023-07" db="EMBL/GenBank/DDBJ databases">
        <title>Sequencing the genomes of 1000 actinobacteria strains.</title>
        <authorList>
            <person name="Klenk H.-P."/>
        </authorList>
    </citation>
    <scope>NUCLEOTIDE SEQUENCE [LARGE SCALE GENOMIC DNA]</scope>
    <source>
        <strain evidence="5 6">DSM 44508</strain>
    </source>
</reference>
<name>A0ABU2B4G3_9CORY</name>
<accession>A0ABU2B4G3</accession>
<keyword evidence="1" id="KW-0813">Transport</keyword>
<dbReference type="SUPFAM" id="SSF52540">
    <property type="entry name" value="P-loop containing nucleoside triphosphate hydrolases"/>
    <property type="match status" value="2"/>
</dbReference>
<feature type="domain" description="ABC transporter" evidence="4">
    <location>
        <begin position="2"/>
        <end position="238"/>
    </location>
</feature>
<dbReference type="PANTHER" id="PTHR43776">
    <property type="entry name" value="TRANSPORT ATP-BINDING PROTEIN"/>
    <property type="match status" value="1"/>
</dbReference>
<evidence type="ECO:0000256" key="2">
    <source>
        <dbReference type="ARBA" id="ARBA00022741"/>
    </source>
</evidence>